<dbReference type="AlphaFoldDB" id="A0A9D4K952"/>
<dbReference type="EMBL" id="JAIWYP010000004">
    <property type="protein sequence ID" value="KAH3835106.1"/>
    <property type="molecule type" value="Genomic_DNA"/>
</dbReference>
<comment type="caution">
    <text evidence="1">The sequence shown here is derived from an EMBL/GenBank/DDBJ whole genome shotgun (WGS) entry which is preliminary data.</text>
</comment>
<dbReference type="Proteomes" id="UP000828390">
    <property type="component" value="Unassembled WGS sequence"/>
</dbReference>
<protein>
    <submittedName>
        <fullName evidence="1">Uncharacterized protein</fullName>
    </submittedName>
</protein>
<reference evidence="1" key="2">
    <citation type="submission" date="2020-11" db="EMBL/GenBank/DDBJ databases">
        <authorList>
            <person name="McCartney M.A."/>
            <person name="Auch B."/>
            <person name="Kono T."/>
            <person name="Mallez S."/>
            <person name="Becker A."/>
            <person name="Gohl D.M."/>
            <person name="Silverstein K.A.T."/>
            <person name="Koren S."/>
            <person name="Bechman K.B."/>
            <person name="Herman A."/>
            <person name="Abrahante J.E."/>
            <person name="Garbe J."/>
        </authorList>
    </citation>
    <scope>NUCLEOTIDE SEQUENCE</scope>
    <source>
        <strain evidence="1">Duluth1</strain>
        <tissue evidence="1">Whole animal</tissue>
    </source>
</reference>
<reference evidence="1" key="1">
    <citation type="journal article" date="2019" name="bioRxiv">
        <title>The Genome of the Zebra Mussel, Dreissena polymorpha: A Resource for Invasive Species Research.</title>
        <authorList>
            <person name="McCartney M.A."/>
            <person name="Auch B."/>
            <person name="Kono T."/>
            <person name="Mallez S."/>
            <person name="Zhang Y."/>
            <person name="Obille A."/>
            <person name="Becker A."/>
            <person name="Abrahante J.E."/>
            <person name="Garbe J."/>
            <person name="Badalamenti J.P."/>
            <person name="Herman A."/>
            <person name="Mangelson H."/>
            <person name="Liachko I."/>
            <person name="Sullivan S."/>
            <person name="Sone E.D."/>
            <person name="Koren S."/>
            <person name="Silverstein K.A.T."/>
            <person name="Beckman K.B."/>
            <person name="Gohl D.M."/>
        </authorList>
    </citation>
    <scope>NUCLEOTIDE SEQUENCE</scope>
    <source>
        <strain evidence="1">Duluth1</strain>
        <tissue evidence="1">Whole animal</tissue>
    </source>
</reference>
<evidence type="ECO:0000313" key="1">
    <source>
        <dbReference type="EMBL" id="KAH3835106.1"/>
    </source>
</evidence>
<sequence length="120" mass="13866">MDFHPEKCSILRVHRKRNPIMFCYSLKDHILETDSATKYLEVTLSQNLLWNHYMDIMAKRGTVHSASSSATYASAMRRSRPRHTPLLSGQALSIAPQCGTHLQRTWFTSLRWYRGGLLDT</sequence>
<gene>
    <name evidence="1" type="ORF">DPMN_108449</name>
</gene>
<name>A0A9D4K952_DREPO</name>
<evidence type="ECO:0000313" key="2">
    <source>
        <dbReference type="Proteomes" id="UP000828390"/>
    </source>
</evidence>
<proteinExistence type="predicted"/>
<organism evidence="1 2">
    <name type="scientific">Dreissena polymorpha</name>
    <name type="common">Zebra mussel</name>
    <name type="synonym">Mytilus polymorpha</name>
    <dbReference type="NCBI Taxonomy" id="45954"/>
    <lineage>
        <taxon>Eukaryota</taxon>
        <taxon>Metazoa</taxon>
        <taxon>Spiralia</taxon>
        <taxon>Lophotrochozoa</taxon>
        <taxon>Mollusca</taxon>
        <taxon>Bivalvia</taxon>
        <taxon>Autobranchia</taxon>
        <taxon>Heteroconchia</taxon>
        <taxon>Euheterodonta</taxon>
        <taxon>Imparidentia</taxon>
        <taxon>Neoheterodontei</taxon>
        <taxon>Myida</taxon>
        <taxon>Dreissenoidea</taxon>
        <taxon>Dreissenidae</taxon>
        <taxon>Dreissena</taxon>
    </lineage>
</organism>
<accession>A0A9D4K952</accession>
<keyword evidence="2" id="KW-1185">Reference proteome</keyword>